<dbReference type="Gene3D" id="3.40.50.1460">
    <property type="match status" value="1"/>
</dbReference>
<proteinExistence type="predicted"/>
<keyword evidence="1" id="KW-0812">Transmembrane</keyword>
<feature type="transmembrane region" description="Helical" evidence="1">
    <location>
        <begin position="76"/>
        <end position="94"/>
    </location>
</feature>
<keyword evidence="1" id="KW-1133">Transmembrane helix</keyword>
<organism evidence="2 3">
    <name type="scientific">Moraxella nonliquefaciens</name>
    <dbReference type="NCBI Taxonomy" id="478"/>
    <lineage>
        <taxon>Bacteria</taxon>
        <taxon>Pseudomonadati</taxon>
        <taxon>Pseudomonadota</taxon>
        <taxon>Gammaproteobacteria</taxon>
        <taxon>Moraxellales</taxon>
        <taxon>Moraxellaceae</taxon>
        <taxon>Moraxella</taxon>
    </lineage>
</organism>
<keyword evidence="1" id="KW-0472">Membrane</keyword>
<name>A0A7T3EYL3_MORNO</name>
<feature type="transmembrane region" description="Helical" evidence="1">
    <location>
        <begin position="20"/>
        <end position="39"/>
    </location>
</feature>
<reference evidence="2 3" key="1">
    <citation type="submission" date="2020-12" db="EMBL/GenBank/DDBJ databases">
        <title>FDA dAtabase for Regulatory Grade micrObial Sequences (FDA-ARGOS): Supporting development and validation of Infectious Disease Dx tests.</title>
        <authorList>
            <person name="Sproer C."/>
            <person name="Gronow S."/>
            <person name="Severitt S."/>
            <person name="Schroder I."/>
            <person name="Tallon L."/>
            <person name="Sadzewicz L."/>
            <person name="Zhao X."/>
            <person name="Boylan J."/>
            <person name="Ott S."/>
            <person name="Bowen H."/>
            <person name="Vavikolanu K."/>
            <person name="Mehta A."/>
            <person name="Aluvathingal J."/>
            <person name="Nadendla S."/>
            <person name="Lowell S."/>
            <person name="Myers T."/>
            <person name="Yan Y."/>
            <person name="Sichtig H."/>
        </authorList>
    </citation>
    <scope>NUCLEOTIDE SEQUENCE [LARGE SCALE GENOMIC DNA]</scope>
    <source>
        <strain evidence="2 3">FDAARGOS_869</strain>
    </source>
</reference>
<feature type="transmembrane region" description="Helical" evidence="1">
    <location>
        <begin position="46"/>
        <end position="64"/>
    </location>
</feature>
<dbReference type="Proteomes" id="UP000594834">
    <property type="component" value="Chromosome"/>
</dbReference>
<accession>A0A7T3EYL3</accession>
<dbReference type="RefSeq" id="WP_082995361.1">
    <property type="nucleotide sequence ID" value="NZ_CP065728.1"/>
</dbReference>
<dbReference type="EMBL" id="CP065728">
    <property type="protein sequence ID" value="QPT44577.1"/>
    <property type="molecule type" value="Genomic_DNA"/>
</dbReference>
<feature type="transmembrane region" description="Helical" evidence="1">
    <location>
        <begin position="168"/>
        <end position="185"/>
    </location>
</feature>
<dbReference type="Pfam" id="PF01650">
    <property type="entry name" value="Peptidase_C13"/>
    <property type="match status" value="1"/>
</dbReference>
<gene>
    <name evidence="2" type="ORF">I6G26_00520</name>
</gene>
<sequence>MSLQSLKIQSLPRFSLNFAANIVAALWMLVGSVRAFNWVKPTFGQFVLFALLALAVNILLAWLTAHFGSDFNEQGLISYLIWPTIMLIAGILLAKRTLNYSLLFVPVILWLVADTLLILVQSGMQFLSLQNWLPNWMYRFLPDVFVALFVWQTAALLLIFAKRLHWQWWERVIMMVGAIALLVVWQKNVADQPIFKLKNQNPTISETAFYAQPMILTEHLAGIEKSATGESDWYFMGVAGYGGLDVFSNEVTQAKQLFDVRFGTQGRSIALINNPKTWQSDPIATKTSIHETLQAIGKQMNADEDVLFLMLSSHGAVDESGQILGDLVLDNPPLDLDDIDPVWLKETLDASGIRWRVIVISSCYSGAFIERLASPTTLIITASAADRASFGCSYNADLSYFGRAFFAEGLRGNKNTFDNAYDYAKNRVSELEALMGFVPSQPQMYVGSLMKTALPELEQALFDNSQEPTMPADNKSNTP</sequence>
<keyword evidence="3" id="KW-1185">Reference proteome</keyword>
<evidence type="ECO:0000256" key="1">
    <source>
        <dbReference type="SAM" id="Phobius"/>
    </source>
</evidence>
<evidence type="ECO:0000313" key="3">
    <source>
        <dbReference type="Proteomes" id="UP000594834"/>
    </source>
</evidence>
<feature type="transmembrane region" description="Helical" evidence="1">
    <location>
        <begin position="101"/>
        <end position="120"/>
    </location>
</feature>
<dbReference type="InterPro" id="IPR001096">
    <property type="entry name" value="Peptidase_C13"/>
</dbReference>
<feature type="transmembrane region" description="Helical" evidence="1">
    <location>
        <begin position="140"/>
        <end position="161"/>
    </location>
</feature>
<protein>
    <submittedName>
        <fullName evidence="2">Peptidase C13 family protein</fullName>
    </submittedName>
</protein>
<evidence type="ECO:0000313" key="2">
    <source>
        <dbReference type="EMBL" id="QPT44577.1"/>
    </source>
</evidence>